<accession>A0A450SH17</accession>
<dbReference type="EMBL" id="CAADEY010000036">
    <property type="protein sequence ID" value="VFJ52402.1"/>
    <property type="molecule type" value="Genomic_DNA"/>
</dbReference>
<dbReference type="InterPro" id="IPR022453">
    <property type="entry name" value="Znf_MqsA-type"/>
</dbReference>
<dbReference type="Gene3D" id="3.10.20.860">
    <property type="match status" value="1"/>
</dbReference>
<dbReference type="NCBIfam" id="TIGR03831">
    <property type="entry name" value="YgiT_finger"/>
    <property type="match status" value="1"/>
</dbReference>
<gene>
    <name evidence="1" type="ORF">BECKDK2373C_GA0170839_103612</name>
</gene>
<organism evidence="1">
    <name type="scientific">Candidatus Kentrum sp. DK</name>
    <dbReference type="NCBI Taxonomy" id="2126562"/>
    <lineage>
        <taxon>Bacteria</taxon>
        <taxon>Pseudomonadati</taxon>
        <taxon>Pseudomonadota</taxon>
        <taxon>Gammaproteobacteria</taxon>
        <taxon>Candidatus Kentrum</taxon>
    </lineage>
</organism>
<dbReference type="AlphaFoldDB" id="A0A450SH17"/>
<protein>
    <submittedName>
        <fullName evidence="1">YgiT-type zinc finger domain-containing protein</fullName>
    </submittedName>
</protein>
<name>A0A450SH17_9GAMM</name>
<reference evidence="1" key="1">
    <citation type="submission" date="2019-02" db="EMBL/GenBank/DDBJ databases">
        <authorList>
            <person name="Gruber-Vodicka R. H."/>
            <person name="Seah K. B. B."/>
        </authorList>
    </citation>
    <scope>NUCLEOTIDE SEQUENCE</scope>
    <source>
        <strain evidence="1">BECK_DK161</strain>
    </source>
</reference>
<proteinExistence type="predicted"/>
<evidence type="ECO:0000313" key="1">
    <source>
        <dbReference type="EMBL" id="VFJ52402.1"/>
    </source>
</evidence>
<sequence>MRPFDKCPVCGGDLENKRVEKILQGGGNTVSIKVFAAVCLHCGERLYPEAVIRSFEDIRGKLQQKEFSHFLPLGQSFTVDSDWPNEAVQSIT</sequence>